<keyword evidence="2" id="KW-0808">Transferase</keyword>
<gene>
    <name evidence="2" type="ORF">TH4_15510</name>
</gene>
<dbReference type="AlphaFoldDB" id="A0A853KXN8"/>
<comment type="caution">
    <text evidence="2">The sequence shown here is derived from an EMBL/GenBank/DDBJ whole genome shotgun (WGS) entry which is preliminary data.</text>
</comment>
<accession>A0A853KXN8</accession>
<dbReference type="Pfam" id="PF00534">
    <property type="entry name" value="Glycos_transf_1"/>
    <property type="match status" value="1"/>
</dbReference>
<dbReference type="PANTHER" id="PTHR45947:SF3">
    <property type="entry name" value="SULFOQUINOVOSYL TRANSFERASE SQD2"/>
    <property type="match status" value="1"/>
</dbReference>
<dbReference type="Gene3D" id="3.40.50.2000">
    <property type="entry name" value="Glycogen Phosphorylase B"/>
    <property type="match status" value="2"/>
</dbReference>
<dbReference type="PANTHER" id="PTHR45947">
    <property type="entry name" value="SULFOQUINOVOSYL TRANSFERASE SQD2"/>
    <property type="match status" value="1"/>
</dbReference>
<dbReference type="InterPro" id="IPR050194">
    <property type="entry name" value="Glycosyltransferase_grp1"/>
</dbReference>
<sequence>MITPHRNRSLKSEPSVWMISRVDQARILAKHLADQERLVRWDSFWRHDGTGLIRPPSRHVGTALCKIPGRHLLPDLLGKAAQKLRLPARNLYSDIPLSLLAAFQMPNADILHGQGNYSLPAMRRAKARNMITISDVTGQLAETRHVQLVGEYASHGRTHREISTFLAGRRTTEARFADAVFAPSDTVADGLQRTGIAPDKIYLVPFTSPHCQALLGRKRFARDDTVIRLLYVGNLSLAKGTAHLLAAWTTIRRQFRLRVELTLIGAAQPCAKGLLSNLPDGVKWFGTLPHDQVANHMLSSDVFVFPSLTEGSSLATMEAMAAGCAVITTFDAGSPVINHQSGLIIPPRDRDALVTAAAALITQPEMRRIIARKARDQIASDLHDAYGTRVDHAYETILSRHG</sequence>
<proteinExistence type="predicted"/>
<name>A0A853KXN8_9PROT</name>
<organism evidence="2 3">
    <name type="scientific">Thalassospira tepidiphila MCCC 1A03514</name>
    <dbReference type="NCBI Taxonomy" id="1177930"/>
    <lineage>
        <taxon>Bacteria</taxon>
        <taxon>Pseudomonadati</taxon>
        <taxon>Pseudomonadota</taxon>
        <taxon>Alphaproteobacteria</taxon>
        <taxon>Rhodospirillales</taxon>
        <taxon>Thalassospiraceae</taxon>
        <taxon>Thalassospira</taxon>
    </lineage>
</organism>
<feature type="domain" description="Glycosyl transferase family 1" evidence="1">
    <location>
        <begin position="218"/>
        <end position="376"/>
    </location>
</feature>
<evidence type="ECO:0000313" key="2">
    <source>
        <dbReference type="EMBL" id="OAZ08777.1"/>
    </source>
</evidence>
<evidence type="ECO:0000259" key="1">
    <source>
        <dbReference type="Pfam" id="PF00534"/>
    </source>
</evidence>
<dbReference type="SUPFAM" id="SSF53756">
    <property type="entry name" value="UDP-Glycosyltransferase/glycogen phosphorylase"/>
    <property type="match status" value="1"/>
</dbReference>
<reference evidence="2 3" key="1">
    <citation type="submission" date="2014-07" db="EMBL/GenBank/DDBJ databases">
        <title>Draft genome sequence of Thalassospira tepidiphila 1-1B.</title>
        <authorList>
            <person name="Lai Q."/>
            <person name="Shao Z."/>
        </authorList>
    </citation>
    <scope>NUCLEOTIDE SEQUENCE [LARGE SCALE GENOMIC DNA]</scope>
    <source>
        <strain evidence="2 3">MCCC 1A03514</strain>
    </source>
</reference>
<dbReference type="InterPro" id="IPR001296">
    <property type="entry name" value="Glyco_trans_1"/>
</dbReference>
<dbReference type="EMBL" id="JPVZ01000007">
    <property type="protein sequence ID" value="OAZ08777.1"/>
    <property type="molecule type" value="Genomic_DNA"/>
</dbReference>
<protein>
    <submittedName>
        <fullName evidence="2">Glycosyl transferase</fullName>
    </submittedName>
</protein>
<dbReference type="Proteomes" id="UP000094009">
    <property type="component" value="Unassembled WGS sequence"/>
</dbReference>
<evidence type="ECO:0000313" key="3">
    <source>
        <dbReference type="Proteomes" id="UP000094009"/>
    </source>
</evidence>
<dbReference type="GO" id="GO:0016757">
    <property type="term" value="F:glycosyltransferase activity"/>
    <property type="evidence" value="ECO:0007669"/>
    <property type="project" value="InterPro"/>
</dbReference>
<dbReference type="CDD" id="cd03801">
    <property type="entry name" value="GT4_PimA-like"/>
    <property type="match status" value="1"/>
</dbReference>
<dbReference type="RefSeq" id="WP_064781759.1">
    <property type="nucleotide sequence ID" value="NZ_JPVZ01000007.1"/>
</dbReference>